<sequence>MKVSNAQHLIVALLFATLIVERTNGYNCGRLGTTASRGSLRYRLAERVVMASSLTSSDAGAKSPSDGGASNENNSKDKEAFLNSLDEAYKLNPFNDQRKLLLNKMIYNKQVKPTIDGSSSSAAAVSISNPGSIESFRQVATGTWKVVYAPHMTTMAKLGGGEFQVEYILRDDLTMDSHARYDFPLFKQRGYLSVSGTYGSVNDLVCRVDFDQSWVKQLPVDEDIIVEKDVPYQSITEVPDSASKQVITTIGKLFFLEQVSVFPISYLDDDLCVFDFELLGTRICARKVKRN</sequence>
<feature type="signal peptide" evidence="2">
    <location>
        <begin position="1"/>
        <end position="25"/>
    </location>
</feature>
<evidence type="ECO:0008006" key="5">
    <source>
        <dbReference type="Google" id="ProtNLM"/>
    </source>
</evidence>
<dbReference type="EMBL" id="HBGV01004379">
    <property type="protein sequence ID" value="CAD9476747.1"/>
    <property type="molecule type" value="Transcribed_RNA"/>
</dbReference>
<evidence type="ECO:0000256" key="2">
    <source>
        <dbReference type="SAM" id="SignalP"/>
    </source>
</evidence>
<feature type="chain" id="PRO_5036191818" description="Plastid lipid-associated protein/fibrillin conserved domain-containing protein" evidence="2">
    <location>
        <begin position="26"/>
        <end position="291"/>
    </location>
</feature>
<dbReference type="AlphaFoldDB" id="A0A6U0ESK7"/>
<evidence type="ECO:0000313" key="3">
    <source>
        <dbReference type="EMBL" id="CAD9476747.1"/>
    </source>
</evidence>
<organism evidence="4">
    <name type="scientific">Helicotheca tamesis</name>
    <dbReference type="NCBI Taxonomy" id="374047"/>
    <lineage>
        <taxon>Eukaryota</taxon>
        <taxon>Sar</taxon>
        <taxon>Stramenopiles</taxon>
        <taxon>Ochrophyta</taxon>
        <taxon>Bacillariophyta</taxon>
        <taxon>Mediophyceae</taxon>
        <taxon>Lithodesmiophycidae</taxon>
        <taxon>Lithodesmiales</taxon>
        <taxon>Lithodesmiaceae</taxon>
        <taxon>Helicotheca</taxon>
    </lineage>
</organism>
<evidence type="ECO:0000313" key="4">
    <source>
        <dbReference type="EMBL" id="CAD9476749.1"/>
    </source>
</evidence>
<feature type="region of interest" description="Disordered" evidence="1">
    <location>
        <begin position="55"/>
        <end position="76"/>
    </location>
</feature>
<name>A0A6U0ESK7_9STRA</name>
<protein>
    <recommendedName>
        <fullName evidence="5">Plastid lipid-associated protein/fibrillin conserved domain-containing protein</fullName>
    </recommendedName>
</protein>
<accession>A0A6U0ESK7</accession>
<reference evidence="4" key="1">
    <citation type="submission" date="2021-01" db="EMBL/GenBank/DDBJ databases">
        <authorList>
            <person name="Corre E."/>
            <person name="Pelletier E."/>
            <person name="Niang G."/>
            <person name="Scheremetjew M."/>
            <person name="Finn R."/>
            <person name="Kale V."/>
            <person name="Holt S."/>
            <person name="Cochrane G."/>
            <person name="Meng A."/>
            <person name="Brown T."/>
            <person name="Cohen L."/>
        </authorList>
    </citation>
    <scope>NUCLEOTIDE SEQUENCE</scope>
    <source>
        <strain evidence="4">CCMP826</strain>
    </source>
</reference>
<evidence type="ECO:0000256" key="1">
    <source>
        <dbReference type="SAM" id="MobiDB-lite"/>
    </source>
</evidence>
<proteinExistence type="predicted"/>
<dbReference type="EMBL" id="HBGV01004380">
    <property type="protein sequence ID" value="CAD9476749.1"/>
    <property type="molecule type" value="Transcribed_RNA"/>
</dbReference>
<gene>
    <name evidence="3" type="ORF">HTAM1171_LOCUS2654</name>
    <name evidence="4" type="ORF">HTAM1171_LOCUS2655</name>
</gene>
<keyword evidence="2" id="KW-0732">Signal</keyword>